<dbReference type="GO" id="GO:0005886">
    <property type="term" value="C:plasma membrane"/>
    <property type="evidence" value="ECO:0007669"/>
    <property type="project" value="UniProtKB-SubCell"/>
</dbReference>
<dbReference type="GO" id="GO:0005000">
    <property type="term" value="F:vasopressin receptor activity"/>
    <property type="evidence" value="ECO:0007669"/>
    <property type="project" value="InterPro"/>
</dbReference>
<dbReference type="Pfam" id="PF00001">
    <property type="entry name" value="7tm_1"/>
    <property type="match status" value="1"/>
</dbReference>
<keyword evidence="4 10" id="KW-1133">Transmembrane helix</keyword>
<dbReference type="GeneID" id="108622125"/>
<keyword evidence="3 10" id="KW-0812">Transmembrane</keyword>
<sequence>MKQDKNESLVNALINDRKVEYLAKCEICLLTSILIVSFLGNSLILISLYAKKHQIRRNFTRMYLFVVHLTVADLFNVFFNILPELAWSITFRFQNGATLCKTIKFLQPLGSYLYTYVLITMAIDRYCAISDSLNYCTVTSKRSTIMVYCSWFIAILLCLPQIFTYSYQEILPNVWDCWTIFESSYEKIYITWYSITVFLLPSVVLLYTYIGICINTWKTNAIAEFANIKKYKTTNFLQQNYNFFATKILIKTAKQTIILITVYLITKTPFVGYLLWRTWKQKASSSNSFPDPILTFLKLLNNATGCINPWIYLLYNQELRSLLTAYFSRKEVYILAYDKEVQQKISKAPP</sequence>
<keyword evidence="7 10" id="KW-0675">Receptor</keyword>
<evidence type="ECO:0000313" key="13">
    <source>
        <dbReference type="RefSeq" id="XP_026667271.1"/>
    </source>
</evidence>
<keyword evidence="2" id="KW-1003">Cell membrane</keyword>
<protein>
    <submittedName>
        <fullName evidence="13">Arg8-vasotocin receptor-like isoform X2</fullName>
    </submittedName>
</protein>
<dbReference type="PANTHER" id="PTHR24241:SF161">
    <property type="entry name" value="G-PROTEIN COUPLED RECEPTORS FAMILY 1 PROFILE DOMAIN-CONTAINING PROTEIN"/>
    <property type="match status" value="1"/>
</dbReference>
<dbReference type="InterPro" id="IPR017452">
    <property type="entry name" value="GPCR_Rhodpsn_7TM"/>
</dbReference>
<name>A0AAJ7RWZ5_9HYME</name>
<dbReference type="PROSITE" id="PS50262">
    <property type="entry name" value="G_PROTEIN_RECEP_F1_2"/>
    <property type="match status" value="1"/>
</dbReference>
<keyword evidence="6 10" id="KW-0472">Membrane</keyword>
<dbReference type="InterPro" id="IPR000276">
    <property type="entry name" value="GPCR_Rhodpsn"/>
</dbReference>
<feature type="transmembrane region" description="Helical" evidence="10">
    <location>
        <begin position="257"/>
        <end position="276"/>
    </location>
</feature>
<dbReference type="InterPro" id="IPR001817">
    <property type="entry name" value="Vasoprsn_rcpt"/>
</dbReference>
<dbReference type="RefSeq" id="XP_026667271.1">
    <property type="nucleotide sequence ID" value="XM_026811470.1"/>
</dbReference>
<gene>
    <name evidence="13" type="primary">LOC108622125</name>
</gene>
<evidence type="ECO:0000256" key="10">
    <source>
        <dbReference type="RuleBase" id="RU046427"/>
    </source>
</evidence>
<reference evidence="13" key="1">
    <citation type="submission" date="2025-08" db="UniProtKB">
        <authorList>
            <consortium name="RefSeq"/>
        </authorList>
    </citation>
    <scope>IDENTIFICATION</scope>
    <source>
        <tissue evidence="13">Whole body</tissue>
    </source>
</reference>
<comment type="subcellular location">
    <subcellularLocation>
        <location evidence="1 10">Cell membrane</location>
        <topology evidence="1 10">Multi-pass membrane protein</topology>
    </subcellularLocation>
</comment>
<keyword evidence="9 10" id="KW-0807">Transducer</keyword>
<dbReference type="GO" id="GO:0042277">
    <property type="term" value="F:peptide binding"/>
    <property type="evidence" value="ECO:0007669"/>
    <property type="project" value="TreeGrafter"/>
</dbReference>
<dbReference type="PRINTS" id="PR00237">
    <property type="entry name" value="GPCRRHODOPSN"/>
</dbReference>
<dbReference type="Proteomes" id="UP000694925">
    <property type="component" value="Unplaced"/>
</dbReference>
<feature type="transmembrane region" description="Helical" evidence="10">
    <location>
        <begin position="62"/>
        <end position="82"/>
    </location>
</feature>
<comment type="similarity">
    <text evidence="10">Belongs to the G-protein coupled receptor 1 family. Vasopressin/oxytocin receptor subfamily.</text>
</comment>
<evidence type="ECO:0000256" key="9">
    <source>
        <dbReference type="ARBA" id="ARBA00023224"/>
    </source>
</evidence>
<dbReference type="AlphaFoldDB" id="A0AAJ7RWZ5"/>
<evidence type="ECO:0000256" key="7">
    <source>
        <dbReference type="ARBA" id="ARBA00023170"/>
    </source>
</evidence>
<evidence type="ECO:0000256" key="1">
    <source>
        <dbReference type="ARBA" id="ARBA00004651"/>
    </source>
</evidence>
<feature type="domain" description="G-protein coupled receptors family 1 profile" evidence="11">
    <location>
        <begin position="40"/>
        <end position="312"/>
    </location>
</feature>
<accession>A0AAJ7RWZ5</accession>
<organism evidence="12 13">
    <name type="scientific">Ceratina calcarata</name>
    <dbReference type="NCBI Taxonomy" id="156304"/>
    <lineage>
        <taxon>Eukaryota</taxon>
        <taxon>Metazoa</taxon>
        <taxon>Ecdysozoa</taxon>
        <taxon>Arthropoda</taxon>
        <taxon>Hexapoda</taxon>
        <taxon>Insecta</taxon>
        <taxon>Pterygota</taxon>
        <taxon>Neoptera</taxon>
        <taxon>Endopterygota</taxon>
        <taxon>Hymenoptera</taxon>
        <taxon>Apocrita</taxon>
        <taxon>Aculeata</taxon>
        <taxon>Apoidea</taxon>
        <taxon>Anthophila</taxon>
        <taxon>Apidae</taxon>
        <taxon>Ceratina</taxon>
        <taxon>Zadontomerus</taxon>
    </lineage>
</organism>
<evidence type="ECO:0000256" key="8">
    <source>
        <dbReference type="ARBA" id="ARBA00023180"/>
    </source>
</evidence>
<evidence type="ECO:0000256" key="6">
    <source>
        <dbReference type="ARBA" id="ARBA00023136"/>
    </source>
</evidence>
<dbReference type="GO" id="GO:0032870">
    <property type="term" value="P:cellular response to hormone stimulus"/>
    <property type="evidence" value="ECO:0007669"/>
    <property type="project" value="TreeGrafter"/>
</dbReference>
<feature type="transmembrane region" description="Helical" evidence="10">
    <location>
        <begin position="145"/>
        <end position="168"/>
    </location>
</feature>
<proteinExistence type="inferred from homology"/>
<keyword evidence="5 10" id="KW-0297">G-protein coupled receptor</keyword>
<feature type="transmembrane region" description="Helical" evidence="10">
    <location>
        <begin position="29"/>
        <end position="50"/>
    </location>
</feature>
<evidence type="ECO:0000256" key="4">
    <source>
        <dbReference type="ARBA" id="ARBA00022989"/>
    </source>
</evidence>
<dbReference type="PRINTS" id="PR00896">
    <property type="entry name" value="VASOPRESSINR"/>
</dbReference>
<dbReference type="Gene3D" id="1.20.1070.10">
    <property type="entry name" value="Rhodopsin 7-helix transmembrane proteins"/>
    <property type="match status" value="1"/>
</dbReference>
<evidence type="ECO:0000313" key="12">
    <source>
        <dbReference type="Proteomes" id="UP000694925"/>
    </source>
</evidence>
<evidence type="ECO:0000259" key="11">
    <source>
        <dbReference type="PROSITE" id="PS50262"/>
    </source>
</evidence>
<dbReference type="SUPFAM" id="SSF81321">
    <property type="entry name" value="Family A G protein-coupled receptor-like"/>
    <property type="match status" value="1"/>
</dbReference>
<feature type="transmembrane region" description="Helical" evidence="10">
    <location>
        <begin position="188"/>
        <end position="210"/>
    </location>
</feature>
<evidence type="ECO:0000256" key="3">
    <source>
        <dbReference type="ARBA" id="ARBA00022692"/>
    </source>
</evidence>
<keyword evidence="12" id="KW-1185">Reference proteome</keyword>
<evidence type="ECO:0000256" key="2">
    <source>
        <dbReference type="ARBA" id="ARBA00022475"/>
    </source>
</evidence>
<evidence type="ECO:0000256" key="5">
    <source>
        <dbReference type="ARBA" id="ARBA00023040"/>
    </source>
</evidence>
<comment type="caution">
    <text evidence="10">Lacks conserved residue(s) required for the propagation of feature annotation.</text>
</comment>
<dbReference type="PANTHER" id="PTHR24241">
    <property type="entry name" value="NEUROPEPTIDE RECEPTOR-RELATED G-PROTEIN COUPLED RECEPTOR"/>
    <property type="match status" value="1"/>
</dbReference>
<keyword evidence="8 10" id="KW-0325">Glycoprotein</keyword>
<feature type="transmembrane region" description="Helical" evidence="10">
    <location>
        <begin position="296"/>
        <end position="315"/>
    </location>
</feature>